<organism evidence="9 10">
    <name type="scientific">Alkalispirochaeta sphaeroplastigenens</name>
    <dbReference type="NCBI Taxonomy" id="1187066"/>
    <lineage>
        <taxon>Bacteria</taxon>
        <taxon>Pseudomonadati</taxon>
        <taxon>Spirochaetota</taxon>
        <taxon>Spirochaetia</taxon>
        <taxon>Spirochaetales</taxon>
        <taxon>Spirochaetaceae</taxon>
        <taxon>Alkalispirochaeta</taxon>
    </lineage>
</organism>
<dbReference type="PANTHER" id="PTHR32024">
    <property type="entry name" value="TRK SYSTEM POTASSIUM UPTAKE PROTEIN TRKG-RELATED"/>
    <property type="match status" value="1"/>
</dbReference>
<comment type="caution">
    <text evidence="9">The sequence shown here is derived from an EMBL/GenBank/DDBJ whole genome shotgun (WGS) entry which is preliminary data.</text>
</comment>
<dbReference type="InterPro" id="IPR003445">
    <property type="entry name" value="Cat_transpt"/>
</dbReference>
<dbReference type="Pfam" id="PF02386">
    <property type="entry name" value="TrkH"/>
    <property type="match status" value="1"/>
</dbReference>
<dbReference type="Proteomes" id="UP000237350">
    <property type="component" value="Unassembled WGS sequence"/>
</dbReference>
<accession>A0A2S4K0B4</accession>
<dbReference type="AlphaFoldDB" id="A0A2S4K0B4"/>
<evidence type="ECO:0000256" key="8">
    <source>
        <dbReference type="SAM" id="Phobius"/>
    </source>
</evidence>
<evidence type="ECO:0000256" key="2">
    <source>
        <dbReference type="ARBA" id="ARBA00022448"/>
    </source>
</evidence>
<feature type="transmembrane region" description="Helical" evidence="8">
    <location>
        <begin position="122"/>
        <end position="139"/>
    </location>
</feature>
<evidence type="ECO:0008006" key="11">
    <source>
        <dbReference type="Google" id="ProtNLM"/>
    </source>
</evidence>
<dbReference type="EMBL" id="LPWH01000005">
    <property type="protein sequence ID" value="POR05203.1"/>
    <property type="molecule type" value="Genomic_DNA"/>
</dbReference>
<keyword evidence="5 8" id="KW-1133">Transmembrane helix</keyword>
<feature type="transmembrane region" description="Helical" evidence="8">
    <location>
        <begin position="86"/>
        <end position="102"/>
    </location>
</feature>
<evidence type="ECO:0000256" key="4">
    <source>
        <dbReference type="ARBA" id="ARBA00022692"/>
    </source>
</evidence>
<feature type="transmembrane region" description="Helical" evidence="8">
    <location>
        <begin position="189"/>
        <end position="208"/>
    </location>
</feature>
<evidence type="ECO:0000256" key="1">
    <source>
        <dbReference type="ARBA" id="ARBA00004651"/>
    </source>
</evidence>
<keyword evidence="7 8" id="KW-0472">Membrane</keyword>
<keyword evidence="3" id="KW-1003">Cell membrane</keyword>
<feature type="transmembrane region" description="Helical" evidence="8">
    <location>
        <begin position="220"/>
        <end position="244"/>
    </location>
</feature>
<feature type="transmembrane region" description="Helical" evidence="8">
    <location>
        <begin position="12"/>
        <end position="31"/>
    </location>
</feature>
<keyword evidence="2" id="KW-0813">Transport</keyword>
<sequence>MSAVRYLPNLIWPVSFTGAALVVAVASLLLVQGTVLPPGITPAGVAPAEVIPLLFGLDAGMVVLIVAELLFSFLGAPVKRNFLRQNLLFHGLALLFLLFLALEKGVALPGISWGFTSAATGSYQIILIIRNLLLLSRFLERLRKLSVAVRDIVLHPARTVAVSFLIIISLGALLLMMPQATLDGRGLPLVDAVFTATSAVCVTGLIVVDTATVYTIWGQIIIMLLIQAGGLGIMILTLFALVVMKHSVSAEKKVLLSYILNDSPMTELAVVVKRIVLITLGVELAGATALFFLFAPVAENLSHQILLALFHAVSAFCNAGFALFSTSLEQFQGSPGINFVIAVLIITGGISFAVLTNLAQMVRSRISIYLFQRQERMVVLTTNSRAVLLVTALVLSGSFLGFYLLEHGRSMASFGVGLQYLTAFFQAVTLRTAGFNTFSLEGLTTATYLLMITVMFIGGATGSTAGGLKVNNVAVIAAFLESRRKNRQETVLFGHALTPWQISTAFSVLLFGLVSVIVGAFLLALTETGTLTDYLFEAVSAFATVGLSTGLTPRLPSFGKLVLIVLMFIGRVGPLTLLAASFRRKGEITISYPTAGIAVG</sequence>
<name>A0A2S4K0B4_9SPIO</name>
<evidence type="ECO:0000256" key="6">
    <source>
        <dbReference type="ARBA" id="ARBA00023065"/>
    </source>
</evidence>
<feature type="transmembrane region" description="Helical" evidence="8">
    <location>
        <begin position="336"/>
        <end position="359"/>
    </location>
</feature>
<evidence type="ECO:0000313" key="10">
    <source>
        <dbReference type="Proteomes" id="UP000237350"/>
    </source>
</evidence>
<dbReference type="GO" id="GO:0008324">
    <property type="term" value="F:monoatomic cation transmembrane transporter activity"/>
    <property type="evidence" value="ECO:0007669"/>
    <property type="project" value="InterPro"/>
</dbReference>
<feature type="transmembrane region" description="Helical" evidence="8">
    <location>
        <begin position="561"/>
        <end position="582"/>
    </location>
</feature>
<reference evidence="10" key="1">
    <citation type="submission" date="2015-12" db="EMBL/GenBank/DDBJ databases">
        <authorList>
            <person name="Lodha T.D."/>
            <person name="Chintalapati S."/>
            <person name="Chintalapati V.R."/>
            <person name="Sravanthi T."/>
        </authorList>
    </citation>
    <scope>NUCLEOTIDE SEQUENCE [LARGE SCALE GENOMIC DNA]</scope>
    <source>
        <strain evidence="10">JC133</strain>
    </source>
</reference>
<feature type="transmembrane region" description="Helical" evidence="8">
    <location>
        <begin position="442"/>
        <end position="461"/>
    </location>
</feature>
<evidence type="ECO:0000256" key="3">
    <source>
        <dbReference type="ARBA" id="ARBA00022475"/>
    </source>
</evidence>
<feature type="transmembrane region" description="Helical" evidence="8">
    <location>
        <begin position="160"/>
        <end position="177"/>
    </location>
</feature>
<feature type="transmembrane region" description="Helical" evidence="8">
    <location>
        <begin position="51"/>
        <end position="74"/>
    </location>
</feature>
<protein>
    <recommendedName>
        <fullName evidence="11">Potassium transporter</fullName>
    </recommendedName>
</protein>
<evidence type="ECO:0000313" key="9">
    <source>
        <dbReference type="EMBL" id="POR05203.1"/>
    </source>
</evidence>
<dbReference type="RefSeq" id="WP_103679333.1">
    <property type="nucleotide sequence ID" value="NZ_LPWH01000005.1"/>
</dbReference>
<dbReference type="GO" id="GO:0005886">
    <property type="term" value="C:plasma membrane"/>
    <property type="evidence" value="ECO:0007669"/>
    <property type="project" value="UniProtKB-SubCell"/>
</dbReference>
<proteinExistence type="predicted"/>
<keyword evidence="10" id="KW-1185">Reference proteome</keyword>
<feature type="transmembrane region" description="Helical" evidence="8">
    <location>
        <begin position="305"/>
        <end position="324"/>
    </location>
</feature>
<feature type="transmembrane region" description="Helical" evidence="8">
    <location>
        <begin position="275"/>
        <end position="298"/>
    </location>
</feature>
<comment type="subcellular location">
    <subcellularLocation>
        <location evidence="1">Cell membrane</location>
        <topology evidence="1">Multi-pass membrane protein</topology>
    </subcellularLocation>
</comment>
<dbReference type="GO" id="GO:0030001">
    <property type="term" value="P:metal ion transport"/>
    <property type="evidence" value="ECO:0007669"/>
    <property type="project" value="UniProtKB-ARBA"/>
</dbReference>
<dbReference type="PANTHER" id="PTHR32024:SF1">
    <property type="entry name" value="KTR SYSTEM POTASSIUM UPTAKE PROTEIN B"/>
    <property type="match status" value="1"/>
</dbReference>
<feature type="transmembrane region" description="Helical" evidence="8">
    <location>
        <begin position="502"/>
        <end position="525"/>
    </location>
</feature>
<keyword evidence="4 8" id="KW-0812">Transmembrane</keyword>
<gene>
    <name evidence="9" type="ORF">AU468_02325</name>
</gene>
<dbReference type="OrthoDB" id="9810952at2"/>
<evidence type="ECO:0000256" key="7">
    <source>
        <dbReference type="ARBA" id="ARBA00023136"/>
    </source>
</evidence>
<keyword evidence="6" id="KW-0406">Ion transport</keyword>
<feature type="transmembrane region" description="Helical" evidence="8">
    <location>
        <begin position="386"/>
        <end position="405"/>
    </location>
</feature>
<evidence type="ECO:0000256" key="5">
    <source>
        <dbReference type="ARBA" id="ARBA00022989"/>
    </source>
</evidence>